<dbReference type="RefSeq" id="WP_270096959.1">
    <property type="nucleotide sequence ID" value="NZ_JAQFFK010000006.1"/>
</dbReference>
<dbReference type="EMBL" id="JAVDQI010000016">
    <property type="protein sequence ID" value="MDR6223948.1"/>
    <property type="molecule type" value="Genomic_DNA"/>
</dbReference>
<keyword evidence="2" id="KW-1133">Transmembrane helix</keyword>
<protein>
    <submittedName>
        <fullName evidence="3">Uncharacterized protein</fullName>
    </submittedName>
</protein>
<evidence type="ECO:0000313" key="4">
    <source>
        <dbReference type="Proteomes" id="UP001185015"/>
    </source>
</evidence>
<keyword evidence="4" id="KW-1185">Reference proteome</keyword>
<dbReference type="Proteomes" id="UP001185015">
    <property type="component" value="Unassembled WGS sequence"/>
</dbReference>
<reference evidence="3 4" key="1">
    <citation type="submission" date="2023-07" db="EMBL/GenBank/DDBJ databases">
        <title>Genomic Encyclopedia of Type Strains, Phase IV (KMG-IV): sequencing the most valuable type-strain genomes for metagenomic binning, comparative biology and taxonomic classification.</title>
        <authorList>
            <person name="Goeker M."/>
        </authorList>
    </citation>
    <scope>NUCLEOTIDE SEQUENCE [LARGE SCALE GENOMIC DNA]</scope>
    <source>
        <strain evidence="3 4">DSM 17273</strain>
    </source>
</reference>
<accession>A0AA90U262</accession>
<feature type="region of interest" description="Disordered" evidence="1">
    <location>
        <begin position="33"/>
        <end position="84"/>
    </location>
</feature>
<gene>
    <name evidence="3" type="ORF">J2750_002429</name>
</gene>
<feature type="compositionally biased region" description="Acidic residues" evidence="1">
    <location>
        <begin position="52"/>
        <end position="84"/>
    </location>
</feature>
<proteinExistence type="predicted"/>
<sequence>MDTLTTVAIAIAAFLVLIVLTAMELKTASFMHTEKNRSSLPSNNGENGCNSDENEFNIDDNECNDNECNDNESESDDVTQDEVK</sequence>
<organism evidence="3 4">
    <name type="scientific">Methanococcoides alaskense</name>
    <dbReference type="NCBI Taxonomy" id="325778"/>
    <lineage>
        <taxon>Archaea</taxon>
        <taxon>Methanobacteriati</taxon>
        <taxon>Methanobacteriota</taxon>
        <taxon>Stenosarchaea group</taxon>
        <taxon>Methanomicrobia</taxon>
        <taxon>Methanosarcinales</taxon>
        <taxon>Methanosarcinaceae</taxon>
        <taxon>Methanococcoides</taxon>
    </lineage>
</organism>
<keyword evidence="2" id="KW-0472">Membrane</keyword>
<evidence type="ECO:0000313" key="3">
    <source>
        <dbReference type="EMBL" id="MDR6223948.1"/>
    </source>
</evidence>
<dbReference type="AlphaFoldDB" id="A0AA90U262"/>
<comment type="caution">
    <text evidence="3">The sequence shown here is derived from an EMBL/GenBank/DDBJ whole genome shotgun (WGS) entry which is preliminary data.</text>
</comment>
<name>A0AA90U262_9EURY</name>
<keyword evidence="2" id="KW-0812">Transmembrane</keyword>
<evidence type="ECO:0000256" key="1">
    <source>
        <dbReference type="SAM" id="MobiDB-lite"/>
    </source>
</evidence>
<feature type="compositionally biased region" description="Polar residues" evidence="1">
    <location>
        <begin position="38"/>
        <end position="49"/>
    </location>
</feature>
<evidence type="ECO:0000256" key="2">
    <source>
        <dbReference type="SAM" id="Phobius"/>
    </source>
</evidence>
<feature type="transmembrane region" description="Helical" evidence="2">
    <location>
        <begin position="6"/>
        <end position="25"/>
    </location>
</feature>